<dbReference type="PROSITE" id="PS50892">
    <property type="entry name" value="V_SNARE"/>
    <property type="match status" value="1"/>
</dbReference>
<dbReference type="PANTHER" id="PTHR16092:SF14">
    <property type="entry name" value="EXOCYST COMPLEX COMPONENT 1 ISOFORM X1"/>
    <property type="match status" value="1"/>
</dbReference>
<keyword evidence="1" id="KW-0175">Coiled coil</keyword>
<dbReference type="SUPFAM" id="SSF58038">
    <property type="entry name" value="SNARE fusion complex"/>
    <property type="match status" value="1"/>
</dbReference>
<dbReference type="GO" id="GO:0006887">
    <property type="term" value="P:exocytosis"/>
    <property type="evidence" value="ECO:0007669"/>
    <property type="project" value="TreeGrafter"/>
</dbReference>
<dbReference type="GO" id="GO:0005886">
    <property type="term" value="C:plasma membrane"/>
    <property type="evidence" value="ECO:0007669"/>
    <property type="project" value="TreeGrafter"/>
</dbReference>
<proteinExistence type="evidence at transcript level"/>
<dbReference type="EMBL" id="LR790821">
    <property type="protein sequence ID" value="CAB3266683.1"/>
    <property type="molecule type" value="mRNA"/>
</dbReference>
<dbReference type="InterPro" id="IPR042855">
    <property type="entry name" value="V_SNARE_CC"/>
</dbReference>
<dbReference type="Pfam" id="PF00957">
    <property type="entry name" value="Synaptobrevin"/>
    <property type="match status" value="1"/>
</dbReference>
<accession>A0A6F9DUK1</accession>
<name>A0A6F9DUK1_9ASCI</name>
<dbReference type="AlphaFoldDB" id="A0A6F9DUK1"/>
<dbReference type="CDD" id="cd15873">
    <property type="entry name" value="R-SNARE_STXBP5_6"/>
    <property type="match status" value="1"/>
</dbReference>
<feature type="region of interest" description="Disordered" evidence="2">
    <location>
        <begin position="196"/>
        <end position="216"/>
    </location>
</feature>
<feature type="compositionally biased region" description="Basic and acidic residues" evidence="2">
    <location>
        <begin position="205"/>
        <end position="216"/>
    </location>
</feature>
<evidence type="ECO:0000256" key="2">
    <source>
        <dbReference type="SAM" id="MobiDB-lite"/>
    </source>
</evidence>
<feature type="domain" description="V-SNARE coiled-coil homology" evidence="3">
    <location>
        <begin position="156"/>
        <end position="216"/>
    </location>
</feature>
<evidence type="ECO:0000259" key="3">
    <source>
        <dbReference type="PROSITE" id="PS50892"/>
    </source>
</evidence>
<dbReference type="Gene3D" id="2.30.29.90">
    <property type="match status" value="1"/>
</dbReference>
<evidence type="ECO:0000313" key="4">
    <source>
        <dbReference type="EMBL" id="CAB3266683.1"/>
    </source>
</evidence>
<dbReference type="GO" id="GO:0000145">
    <property type="term" value="C:exocyst"/>
    <property type="evidence" value="ECO:0007669"/>
    <property type="project" value="TreeGrafter"/>
</dbReference>
<dbReference type="Gene3D" id="1.20.5.110">
    <property type="match status" value="1"/>
</dbReference>
<reference evidence="4" key="1">
    <citation type="submission" date="2020-04" db="EMBL/GenBank/DDBJ databases">
        <authorList>
            <person name="Neveu A P."/>
        </authorList>
    </citation>
    <scope>NUCLEOTIDE SEQUENCE</scope>
    <source>
        <tissue evidence="4">Whole embryo</tissue>
    </source>
</reference>
<dbReference type="SMART" id="SM01313">
    <property type="entry name" value="Sec3-PIP2_bind"/>
    <property type="match status" value="1"/>
</dbReference>
<gene>
    <name evidence="4" type="primary">Stxbp6</name>
</gene>
<dbReference type="GO" id="GO:0006893">
    <property type="term" value="P:Golgi to plasma membrane transport"/>
    <property type="evidence" value="ECO:0007669"/>
    <property type="project" value="TreeGrafter"/>
</dbReference>
<protein>
    <submittedName>
        <fullName evidence="4">Syntaxin-binding protein 6</fullName>
    </submittedName>
</protein>
<dbReference type="Pfam" id="PF15277">
    <property type="entry name" value="Sec3-PIP2_bind"/>
    <property type="match status" value="1"/>
</dbReference>
<evidence type="ECO:0000256" key="1">
    <source>
        <dbReference type="PROSITE-ProRule" id="PRU00290"/>
    </source>
</evidence>
<sequence length="216" mass="24408">MSSSSPPTTPTPRPQEVKHALHKNVFHPKGERLLGFMKVSKTEQTSLPFNKKENVHYLCCSVTTKRPSKAFISRYRRPDKGDGYEQRRLWPLEELTKVDGYSASAGCLQFDLYFDRAFRFEATTGQEKEEFLQSLATVCSKNLDGRAPPPFFNVSTKVSKALPTASVQSQMDKNKRELLERGQKLAGVETKTAEMAESAKSFSQKAHELANHYKNS</sequence>
<dbReference type="InterPro" id="IPR028258">
    <property type="entry name" value="Sec3-PIP2_bind"/>
</dbReference>
<organism evidence="4">
    <name type="scientific">Phallusia mammillata</name>
    <dbReference type="NCBI Taxonomy" id="59560"/>
    <lineage>
        <taxon>Eukaryota</taxon>
        <taxon>Metazoa</taxon>
        <taxon>Chordata</taxon>
        <taxon>Tunicata</taxon>
        <taxon>Ascidiacea</taxon>
        <taxon>Phlebobranchia</taxon>
        <taxon>Ascidiidae</taxon>
        <taxon>Phallusia</taxon>
    </lineage>
</organism>
<dbReference type="CDD" id="cd14675">
    <property type="entry name" value="PH-SEC3_like"/>
    <property type="match status" value="1"/>
</dbReference>
<dbReference type="PANTHER" id="PTHR16092">
    <property type="entry name" value="SEC3/SYNTAXIN-RELATED"/>
    <property type="match status" value="1"/>
</dbReference>
<dbReference type="GO" id="GO:0005546">
    <property type="term" value="F:phosphatidylinositol-4,5-bisphosphate binding"/>
    <property type="evidence" value="ECO:0007669"/>
    <property type="project" value="TreeGrafter"/>
</dbReference>